<reference evidence="1 2" key="1">
    <citation type="submission" date="2017-03" db="EMBL/GenBank/DDBJ databases">
        <title>Pseudomonas azotoformans: Salt tolerant bacteria having multiple plant growth promoting attributes.</title>
        <authorList>
            <person name="Srivastava A.K."/>
            <person name="Sharma A."/>
            <person name="Srivastava A.K."/>
            <person name="Jamali H."/>
            <person name="Yadav J."/>
            <person name="Srivastava R."/>
            <person name="Kashyap P.L."/>
            <person name="Chakdar H."/>
            <person name="Saxena A.K."/>
        </authorList>
    </citation>
    <scope>NUCLEOTIDE SEQUENCE [LARGE SCALE GENOMIC DNA]</scope>
    <source>
        <strain evidence="1 2">SC 14</strain>
    </source>
</reference>
<sequence>MRVFACFLVAHVDSFHHTGMLYLGIGTISQSHHRYLKIRKLDMSVISQSSSSMVGSLTNIAVTVGCIAIFSACKQVSWDDSIPLLAGLALHSVIETCSYKE</sequence>
<proteinExistence type="predicted"/>
<name>A0A4V1K0V0_PSEAZ</name>
<comment type="caution">
    <text evidence="1">The sequence shown here is derived from an EMBL/GenBank/DDBJ whole genome shotgun (WGS) entry which is preliminary data.</text>
</comment>
<gene>
    <name evidence="1" type="ORF">B4O85_12170</name>
</gene>
<organism evidence="1 2">
    <name type="scientific">Pseudomonas azotoformans</name>
    <dbReference type="NCBI Taxonomy" id="47878"/>
    <lineage>
        <taxon>Bacteria</taxon>
        <taxon>Pseudomonadati</taxon>
        <taxon>Pseudomonadota</taxon>
        <taxon>Gammaproteobacteria</taxon>
        <taxon>Pseudomonadales</taxon>
        <taxon>Pseudomonadaceae</taxon>
        <taxon>Pseudomonas</taxon>
    </lineage>
</organism>
<protein>
    <submittedName>
        <fullName evidence="1">Uncharacterized protein</fullName>
    </submittedName>
</protein>
<dbReference type="Proteomes" id="UP000290481">
    <property type="component" value="Unassembled WGS sequence"/>
</dbReference>
<dbReference type="EMBL" id="MZZJ01000005">
    <property type="protein sequence ID" value="RXE52126.1"/>
    <property type="molecule type" value="Genomic_DNA"/>
</dbReference>
<dbReference type="AlphaFoldDB" id="A0A4V1K0V0"/>
<evidence type="ECO:0000313" key="1">
    <source>
        <dbReference type="EMBL" id="RXE52126.1"/>
    </source>
</evidence>
<evidence type="ECO:0000313" key="2">
    <source>
        <dbReference type="Proteomes" id="UP000290481"/>
    </source>
</evidence>
<accession>A0A4V1K0V0</accession>